<evidence type="ECO:0000256" key="10">
    <source>
        <dbReference type="PROSITE-ProRule" id="PRU01097"/>
    </source>
</evidence>
<keyword evidence="15" id="KW-1185">Reference proteome</keyword>
<name>W2S6Z5_CYPE1</name>
<dbReference type="eggNOG" id="ENOG502RXA7">
    <property type="taxonomic scope" value="Eukaryota"/>
</dbReference>
<dbReference type="FunFam" id="2.60.120.180:FF:000001">
    <property type="entry name" value="Endo-1,4-beta-xylanase"/>
    <property type="match status" value="1"/>
</dbReference>
<evidence type="ECO:0000256" key="9">
    <source>
        <dbReference type="ARBA" id="ARBA00023326"/>
    </source>
</evidence>
<dbReference type="HOGENOM" id="CLU_052631_0_0_1"/>
<evidence type="ECO:0000256" key="2">
    <source>
        <dbReference type="ARBA" id="ARBA00004851"/>
    </source>
</evidence>
<gene>
    <name evidence="14" type="ORF">HMPREF1541_11142</name>
</gene>
<protein>
    <recommendedName>
        <fullName evidence="4 10">Endo-1,4-beta-xylanase</fullName>
        <ecNumber evidence="4 10">3.2.1.8</ecNumber>
    </recommendedName>
</protein>
<dbReference type="SUPFAM" id="SSF49899">
    <property type="entry name" value="Concanavalin A-like lectins/glucanases"/>
    <property type="match status" value="1"/>
</dbReference>
<dbReference type="GO" id="GO:0045493">
    <property type="term" value="P:xylan catabolic process"/>
    <property type="evidence" value="ECO:0007669"/>
    <property type="project" value="UniProtKB-UniRule"/>
</dbReference>
<evidence type="ECO:0000256" key="6">
    <source>
        <dbReference type="ARBA" id="ARBA00022801"/>
    </source>
</evidence>
<evidence type="ECO:0000256" key="11">
    <source>
        <dbReference type="RuleBase" id="RU362015"/>
    </source>
</evidence>
<accession>W2S6Z5</accession>
<evidence type="ECO:0000256" key="4">
    <source>
        <dbReference type="ARBA" id="ARBA00012590"/>
    </source>
</evidence>
<keyword evidence="12" id="KW-0732">Signal</keyword>
<feature type="chain" id="PRO_5004824175" description="Endo-1,4-beta-xylanase" evidence="12">
    <location>
        <begin position="20"/>
        <end position="221"/>
    </location>
</feature>
<dbReference type="PANTHER" id="PTHR46828:SF2">
    <property type="entry name" value="ENDO-1,4-BETA-XYLANASE A-RELATED"/>
    <property type="match status" value="1"/>
</dbReference>
<dbReference type="AlphaFoldDB" id="W2S6Z5"/>
<keyword evidence="6 10" id="KW-0378">Hydrolase</keyword>
<evidence type="ECO:0000256" key="1">
    <source>
        <dbReference type="ARBA" id="ARBA00000681"/>
    </source>
</evidence>
<dbReference type="InterPro" id="IPR018208">
    <property type="entry name" value="GH11_AS_1"/>
</dbReference>
<dbReference type="UniPathway" id="UPA00114"/>
<comment type="pathway">
    <text evidence="2 10 11">Glycan degradation; xylan degradation.</text>
</comment>
<keyword evidence="8 10" id="KW-0326">Glycosidase</keyword>
<evidence type="ECO:0000259" key="13">
    <source>
        <dbReference type="PROSITE" id="PS51761"/>
    </source>
</evidence>
<comment type="catalytic activity">
    <reaction evidence="1 10 11">
        <text>Endohydrolysis of (1-&gt;4)-beta-D-xylosidic linkages in xylans.</text>
        <dbReference type="EC" id="3.2.1.8"/>
    </reaction>
</comment>
<reference evidence="14 15" key="1">
    <citation type="submission" date="2013-03" db="EMBL/GenBank/DDBJ databases">
        <title>The Genome Sequence of Phialophora europaea CBS 101466.</title>
        <authorList>
            <consortium name="The Broad Institute Genomics Platform"/>
            <person name="Cuomo C."/>
            <person name="de Hoog S."/>
            <person name="Gorbushina A."/>
            <person name="Walker B."/>
            <person name="Young S.K."/>
            <person name="Zeng Q."/>
            <person name="Gargeya S."/>
            <person name="Fitzgerald M."/>
            <person name="Haas B."/>
            <person name="Abouelleil A."/>
            <person name="Allen A.W."/>
            <person name="Alvarado L."/>
            <person name="Arachchi H.M."/>
            <person name="Berlin A.M."/>
            <person name="Chapman S.B."/>
            <person name="Gainer-Dewar J."/>
            <person name="Goldberg J."/>
            <person name="Griggs A."/>
            <person name="Gujja S."/>
            <person name="Hansen M."/>
            <person name="Howarth C."/>
            <person name="Imamovic A."/>
            <person name="Ireland A."/>
            <person name="Larimer J."/>
            <person name="McCowan C."/>
            <person name="Murphy C."/>
            <person name="Pearson M."/>
            <person name="Poon T.W."/>
            <person name="Priest M."/>
            <person name="Roberts A."/>
            <person name="Saif S."/>
            <person name="Shea T."/>
            <person name="Sisk P."/>
            <person name="Sykes S."/>
            <person name="Wortman J."/>
            <person name="Nusbaum C."/>
            <person name="Birren B."/>
        </authorList>
    </citation>
    <scope>NUCLEOTIDE SEQUENCE [LARGE SCALE GENOMIC DNA]</scope>
    <source>
        <strain evidence="14 15">CBS 101466</strain>
    </source>
</reference>
<keyword evidence="9 10" id="KW-0624">Polysaccharide degradation</keyword>
<evidence type="ECO:0000313" key="15">
    <source>
        <dbReference type="Proteomes" id="UP000030752"/>
    </source>
</evidence>
<organism evidence="14 15">
    <name type="scientific">Cyphellophora europaea (strain CBS 101466)</name>
    <name type="common">Phialophora europaea</name>
    <dbReference type="NCBI Taxonomy" id="1220924"/>
    <lineage>
        <taxon>Eukaryota</taxon>
        <taxon>Fungi</taxon>
        <taxon>Dikarya</taxon>
        <taxon>Ascomycota</taxon>
        <taxon>Pezizomycotina</taxon>
        <taxon>Eurotiomycetes</taxon>
        <taxon>Chaetothyriomycetidae</taxon>
        <taxon>Chaetothyriales</taxon>
        <taxon>Cyphellophoraceae</taxon>
        <taxon>Cyphellophora</taxon>
    </lineage>
</organism>
<evidence type="ECO:0000256" key="3">
    <source>
        <dbReference type="ARBA" id="ARBA00007792"/>
    </source>
</evidence>
<evidence type="ECO:0000256" key="12">
    <source>
        <dbReference type="SAM" id="SignalP"/>
    </source>
</evidence>
<dbReference type="GO" id="GO:0031176">
    <property type="term" value="F:endo-1,4-beta-xylanase activity"/>
    <property type="evidence" value="ECO:0007669"/>
    <property type="project" value="UniProtKB-UniRule"/>
</dbReference>
<feature type="active site" description="Nucleophile" evidence="10">
    <location>
        <position position="115"/>
    </location>
</feature>
<dbReference type="PANTHER" id="PTHR46828">
    <property type="entry name" value="ENDO-1,4-BETA-XYLANASE A-RELATED"/>
    <property type="match status" value="1"/>
</dbReference>
<dbReference type="InterPro" id="IPR033123">
    <property type="entry name" value="GH11_dom"/>
</dbReference>
<sequence length="221" mass="23448">MHFTAALSAALLAISGAIASPVAELAVRQGGTPSSTGTHNGFYYSFWTDGQAAVTYTNGDGGSYSVEWSGNQGNWVGGKGWSTGGPRNIEYSGEYNPNGNSYLAIYGWTRSPLIEYYIVESFGTYDPSSGGEFKGTVESDGGTYNIYTSTRVNAPSIDGTQTFTQYWSVRTQHRVGGTVTSSNHFDAWASHGMPMGNHDYMIVATEGYQSSGSASITVAGP</sequence>
<dbReference type="Gene3D" id="2.60.120.180">
    <property type="match status" value="1"/>
</dbReference>
<dbReference type="GeneID" id="19978481"/>
<feature type="signal peptide" evidence="12">
    <location>
        <begin position="1"/>
        <end position="19"/>
    </location>
</feature>
<dbReference type="EMBL" id="KI635847">
    <property type="protein sequence ID" value="ETN43818.1"/>
    <property type="molecule type" value="Genomic_DNA"/>
</dbReference>
<dbReference type="STRING" id="1220924.W2S6Z5"/>
<evidence type="ECO:0000256" key="5">
    <source>
        <dbReference type="ARBA" id="ARBA00022651"/>
    </source>
</evidence>
<keyword evidence="5 10" id="KW-0858">Xylan degradation</keyword>
<feature type="active site" description="Proton donor" evidence="10">
    <location>
        <position position="206"/>
    </location>
</feature>
<dbReference type="InParanoid" id="W2S6Z5"/>
<evidence type="ECO:0000256" key="7">
    <source>
        <dbReference type="ARBA" id="ARBA00023277"/>
    </source>
</evidence>
<proteinExistence type="inferred from homology"/>
<dbReference type="Pfam" id="PF00457">
    <property type="entry name" value="Glyco_hydro_11"/>
    <property type="match status" value="1"/>
</dbReference>
<dbReference type="Proteomes" id="UP000030752">
    <property type="component" value="Unassembled WGS sequence"/>
</dbReference>
<dbReference type="OrthoDB" id="2115822at2759"/>
<dbReference type="InterPro" id="IPR013319">
    <property type="entry name" value="GH11/12"/>
</dbReference>
<dbReference type="VEuPathDB" id="FungiDB:HMPREF1541_11142"/>
<dbReference type="PROSITE" id="PS51761">
    <property type="entry name" value="GH11_3"/>
    <property type="match status" value="1"/>
</dbReference>
<dbReference type="PROSITE" id="PS00777">
    <property type="entry name" value="GH11_2"/>
    <property type="match status" value="1"/>
</dbReference>
<dbReference type="InterPro" id="IPR033119">
    <property type="entry name" value="GH11_AS_2"/>
</dbReference>
<dbReference type="RefSeq" id="XP_008714033.1">
    <property type="nucleotide sequence ID" value="XM_008715811.1"/>
</dbReference>
<dbReference type="InterPro" id="IPR001137">
    <property type="entry name" value="Glyco_hydro_11"/>
</dbReference>
<dbReference type="PRINTS" id="PR00911">
    <property type="entry name" value="GLHYDRLASE11"/>
</dbReference>
<evidence type="ECO:0000256" key="8">
    <source>
        <dbReference type="ARBA" id="ARBA00023295"/>
    </source>
</evidence>
<dbReference type="EC" id="3.2.1.8" evidence="4 10"/>
<comment type="similarity">
    <text evidence="3 10 11">Belongs to the glycosyl hydrolase 11 (cellulase G) family.</text>
</comment>
<evidence type="ECO:0000313" key="14">
    <source>
        <dbReference type="EMBL" id="ETN43818.1"/>
    </source>
</evidence>
<dbReference type="PROSITE" id="PS00776">
    <property type="entry name" value="GH11_1"/>
    <property type="match status" value="1"/>
</dbReference>
<keyword evidence="7 10" id="KW-0119">Carbohydrate metabolism</keyword>
<dbReference type="InterPro" id="IPR013320">
    <property type="entry name" value="ConA-like_dom_sf"/>
</dbReference>
<feature type="domain" description="GH11" evidence="13">
    <location>
        <begin position="30"/>
        <end position="219"/>
    </location>
</feature>